<name>A0ABV8MLZ7_9NEIS</name>
<evidence type="ECO:0000313" key="4">
    <source>
        <dbReference type="Proteomes" id="UP001595791"/>
    </source>
</evidence>
<dbReference type="EMBL" id="JBHSBU010000001">
    <property type="protein sequence ID" value="MFC4158285.1"/>
    <property type="molecule type" value="Genomic_DNA"/>
</dbReference>
<gene>
    <name evidence="3" type="ORF">ACFOW7_02820</name>
</gene>
<evidence type="ECO:0000313" key="3">
    <source>
        <dbReference type="EMBL" id="MFC4158285.1"/>
    </source>
</evidence>
<feature type="domain" description="DUF7210" evidence="2">
    <location>
        <begin position="5"/>
        <end position="34"/>
    </location>
</feature>
<evidence type="ECO:0000256" key="1">
    <source>
        <dbReference type="SAM" id="MobiDB-lite"/>
    </source>
</evidence>
<dbReference type="RefSeq" id="WP_378160791.1">
    <property type="nucleotide sequence ID" value="NZ_JBHSBU010000001.1"/>
</dbReference>
<organism evidence="3 4">
    <name type="scientific">Chitinimonas lacunae</name>
    <dbReference type="NCBI Taxonomy" id="1963018"/>
    <lineage>
        <taxon>Bacteria</taxon>
        <taxon>Pseudomonadati</taxon>
        <taxon>Pseudomonadota</taxon>
        <taxon>Betaproteobacteria</taxon>
        <taxon>Neisseriales</taxon>
        <taxon>Chitinibacteraceae</taxon>
        <taxon>Chitinimonas</taxon>
    </lineage>
</organism>
<keyword evidence="4" id="KW-1185">Reference proteome</keyword>
<protein>
    <recommendedName>
        <fullName evidence="2">DUF7210 domain-containing protein</fullName>
    </recommendedName>
</protein>
<evidence type="ECO:0000259" key="2">
    <source>
        <dbReference type="Pfam" id="PF23843"/>
    </source>
</evidence>
<dbReference type="InterPro" id="IPR055634">
    <property type="entry name" value="DUF7210"/>
</dbReference>
<reference evidence="4" key="1">
    <citation type="journal article" date="2019" name="Int. J. Syst. Evol. Microbiol.">
        <title>The Global Catalogue of Microorganisms (GCM) 10K type strain sequencing project: providing services to taxonomists for standard genome sequencing and annotation.</title>
        <authorList>
            <consortium name="The Broad Institute Genomics Platform"/>
            <consortium name="The Broad Institute Genome Sequencing Center for Infectious Disease"/>
            <person name="Wu L."/>
            <person name="Ma J."/>
        </authorList>
    </citation>
    <scope>NUCLEOTIDE SEQUENCE [LARGE SCALE GENOMIC DNA]</scope>
    <source>
        <strain evidence="4">LMG 29894</strain>
    </source>
</reference>
<proteinExistence type="predicted"/>
<comment type="caution">
    <text evidence="3">The sequence shown here is derived from an EMBL/GenBank/DDBJ whole genome shotgun (WGS) entry which is preliminary data.</text>
</comment>
<feature type="region of interest" description="Disordered" evidence="1">
    <location>
        <begin position="35"/>
        <end position="68"/>
    </location>
</feature>
<dbReference type="Proteomes" id="UP001595791">
    <property type="component" value="Unassembled WGS sequence"/>
</dbReference>
<dbReference type="Pfam" id="PF23843">
    <property type="entry name" value="DUF7210"/>
    <property type="match status" value="1"/>
</dbReference>
<accession>A0ABV8MLZ7</accession>
<sequence>MRVTRELLKPHIHAGQELQPGAQISLLPGQAQWLDGLGVTGPPTAAAAPAPTEPEGDAVRRTTKKEKA</sequence>